<organism evidence="1 2">
    <name type="scientific">Lysinibacillus xylanilyticus</name>
    <dbReference type="NCBI Taxonomy" id="582475"/>
    <lineage>
        <taxon>Bacteria</taxon>
        <taxon>Bacillati</taxon>
        <taxon>Bacillota</taxon>
        <taxon>Bacilli</taxon>
        <taxon>Bacillales</taxon>
        <taxon>Bacillaceae</taxon>
        <taxon>Lysinibacillus</taxon>
    </lineage>
</organism>
<proteinExistence type="predicted"/>
<protein>
    <submittedName>
        <fullName evidence="1">Uncharacterized protein</fullName>
    </submittedName>
</protein>
<name>A0A0K9FB76_9BACI</name>
<dbReference type="AlphaFoldDB" id="A0A0K9FB76"/>
<sequence length="107" mass="12709">MKYTVENAQKDINILKEAIQKIEDFVKSAESYPEYTPEQKAIKYYAHCGRVVEVANRLNEEGYRIGNRKWTSNDVSDIIDQPSKDDFLKILRKNHTEREKFQKVVWK</sequence>
<dbReference type="RefSeq" id="WP_049664434.1">
    <property type="nucleotide sequence ID" value="NZ_LFXJ01000005.1"/>
</dbReference>
<gene>
    <name evidence="1" type="ORF">ACZ11_05795</name>
</gene>
<dbReference type="Proteomes" id="UP000037326">
    <property type="component" value="Unassembled WGS sequence"/>
</dbReference>
<dbReference type="OrthoDB" id="2891578at2"/>
<dbReference type="EMBL" id="LFXJ01000005">
    <property type="protein sequence ID" value="KMY31715.1"/>
    <property type="molecule type" value="Genomic_DNA"/>
</dbReference>
<dbReference type="GeneID" id="96597799"/>
<dbReference type="PATRIC" id="fig|582475.4.peg.605"/>
<evidence type="ECO:0000313" key="2">
    <source>
        <dbReference type="Proteomes" id="UP000037326"/>
    </source>
</evidence>
<accession>A0A0K9FB76</accession>
<comment type="caution">
    <text evidence="1">The sequence shown here is derived from an EMBL/GenBank/DDBJ whole genome shotgun (WGS) entry which is preliminary data.</text>
</comment>
<evidence type="ECO:0000313" key="1">
    <source>
        <dbReference type="EMBL" id="KMY31715.1"/>
    </source>
</evidence>
<reference evidence="2" key="1">
    <citation type="submission" date="2015-07" db="EMBL/GenBank/DDBJ databases">
        <authorList>
            <consortium name="Consortium for Microbial Forensics and Genomics (microFORGE)"/>
            <person name="Knight B.M."/>
            <person name="Roberts D.P."/>
            <person name="Lin D."/>
            <person name="Hari K."/>
            <person name="Fletcher J."/>
            <person name="Melcher U."/>
            <person name="Blagden T."/>
            <person name="Winegar R.A."/>
        </authorList>
    </citation>
    <scope>NUCLEOTIDE SEQUENCE [LARGE SCALE GENOMIC DNA]</scope>
    <source>
        <strain evidence="2">DSM 23493</strain>
    </source>
</reference>